<dbReference type="CDD" id="cd01104">
    <property type="entry name" value="HTH_MlrA-CarA"/>
    <property type="match status" value="1"/>
</dbReference>
<dbReference type="SUPFAM" id="SSF46955">
    <property type="entry name" value="Putative DNA-binding domain"/>
    <property type="match status" value="1"/>
</dbReference>
<evidence type="ECO:0000313" key="6">
    <source>
        <dbReference type="EMBL" id="CAB5032011.1"/>
    </source>
</evidence>
<keyword evidence="1" id="KW-0805">Transcription regulation</keyword>
<evidence type="ECO:0000313" key="5">
    <source>
        <dbReference type="EMBL" id="CAB4346915.1"/>
    </source>
</evidence>
<accession>A0A6J7RT12</accession>
<organism evidence="6">
    <name type="scientific">freshwater metagenome</name>
    <dbReference type="NCBI Taxonomy" id="449393"/>
    <lineage>
        <taxon>unclassified sequences</taxon>
        <taxon>metagenomes</taxon>
        <taxon>ecological metagenomes</taxon>
    </lineage>
</organism>
<dbReference type="AlphaFoldDB" id="A0A6J7RT12"/>
<sequence length="280" mass="30398">MNELPIRDVAQQSGIAPGTLRMWEQRYGFPTPQRSANGYRSYSAEDVETLRRVEAFRRRGLSISAAIERAVEDGGLSDRPSLYASIAASGANFRPQVLRKSTLIALSRAIEHETLASASAPILIGAFQHESFYRAVEPRYRQMAKQADAAVVFADFKAERSPRGGPVEIPIAPEDSLGNEWGVIVDAPGYSACLLAWEQPGVTEPGSAEDGDRRFEAIWTLDPLATRRAAQAAARLVGRCDARLGAELDGILLERPLAIDQPAPALTALANRVVAYLEVA</sequence>
<reference evidence="6" key="1">
    <citation type="submission" date="2020-05" db="EMBL/GenBank/DDBJ databases">
        <authorList>
            <person name="Chiriac C."/>
            <person name="Salcher M."/>
            <person name="Ghai R."/>
            <person name="Kavagutti S V."/>
        </authorList>
    </citation>
    <scope>NUCLEOTIDE SEQUENCE</scope>
</reference>
<dbReference type="EMBL" id="CAESAO010000176">
    <property type="protein sequence ID" value="CAB4346915.1"/>
    <property type="molecule type" value="Genomic_DNA"/>
</dbReference>
<dbReference type="GO" id="GO:0003700">
    <property type="term" value="F:DNA-binding transcription factor activity"/>
    <property type="evidence" value="ECO:0007669"/>
    <property type="project" value="InterPro"/>
</dbReference>
<protein>
    <submittedName>
        <fullName evidence="6">Unannotated protein</fullName>
    </submittedName>
</protein>
<evidence type="ECO:0000256" key="1">
    <source>
        <dbReference type="ARBA" id="ARBA00023015"/>
    </source>
</evidence>
<dbReference type="SMART" id="SM00422">
    <property type="entry name" value="HTH_MERR"/>
    <property type="match status" value="1"/>
</dbReference>
<dbReference type="InterPro" id="IPR000551">
    <property type="entry name" value="MerR-type_HTH_dom"/>
</dbReference>
<evidence type="ECO:0000259" key="4">
    <source>
        <dbReference type="PROSITE" id="PS50937"/>
    </source>
</evidence>
<feature type="domain" description="HTH merR-type" evidence="4">
    <location>
        <begin position="3"/>
        <end position="73"/>
    </location>
</feature>
<evidence type="ECO:0000256" key="2">
    <source>
        <dbReference type="ARBA" id="ARBA00023125"/>
    </source>
</evidence>
<dbReference type="InterPro" id="IPR009061">
    <property type="entry name" value="DNA-bd_dom_put_sf"/>
</dbReference>
<dbReference type="InterPro" id="IPR019278">
    <property type="entry name" value="DICT_dom"/>
</dbReference>
<name>A0A6J7RT12_9ZZZZ</name>
<dbReference type="PROSITE" id="PS50937">
    <property type="entry name" value="HTH_MERR_2"/>
    <property type="match status" value="1"/>
</dbReference>
<gene>
    <name evidence="5" type="ORF">UFOPK3522_01514</name>
    <name evidence="6" type="ORF">UFOPK4175_00427</name>
</gene>
<dbReference type="EMBL" id="CAFBPX010000054">
    <property type="protein sequence ID" value="CAB5032011.1"/>
    <property type="molecule type" value="Genomic_DNA"/>
</dbReference>
<dbReference type="InterPro" id="IPR047057">
    <property type="entry name" value="MerR_fam"/>
</dbReference>
<evidence type="ECO:0000256" key="3">
    <source>
        <dbReference type="ARBA" id="ARBA00023163"/>
    </source>
</evidence>
<keyword evidence="2" id="KW-0238">DNA-binding</keyword>
<dbReference type="PANTHER" id="PTHR30204">
    <property type="entry name" value="REDOX-CYCLING DRUG-SENSING TRANSCRIPTIONAL ACTIVATOR SOXR"/>
    <property type="match status" value="1"/>
</dbReference>
<keyword evidence="3" id="KW-0804">Transcription</keyword>
<dbReference type="Gene3D" id="1.10.1660.10">
    <property type="match status" value="1"/>
</dbReference>
<dbReference type="PANTHER" id="PTHR30204:SF67">
    <property type="entry name" value="HTH-TYPE TRANSCRIPTIONAL REGULATOR MLRA-RELATED"/>
    <property type="match status" value="1"/>
</dbReference>
<dbReference type="Pfam" id="PF10069">
    <property type="entry name" value="DICT"/>
    <property type="match status" value="1"/>
</dbReference>
<proteinExistence type="predicted"/>
<dbReference type="Pfam" id="PF13411">
    <property type="entry name" value="MerR_1"/>
    <property type="match status" value="1"/>
</dbReference>
<dbReference type="GO" id="GO:0003677">
    <property type="term" value="F:DNA binding"/>
    <property type="evidence" value="ECO:0007669"/>
    <property type="project" value="UniProtKB-KW"/>
</dbReference>